<reference evidence="3 4" key="1">
    <citation type="submission" date="2021-06" db="EMBL/GenBank/DDBJ databases">
        <authorList>
            <person name="Kallberg Y."/>
            <person name="Tangrot J."/>
            <person name="Rosling A."/>
        </authorList>
    </citation>
    <scope>NUCLEOTIDE SEQUENCE [LARGE SCALE GENOMIC DNA]</scope>
    <source>
        <strain evidence="3 4">120-4 pot B 10/14</strain>
    </source>
</reference>
<feature type="domain" description="Protein YTP1-like C-terminal" evidence="2">
    <location>
        <begin position="1"/>
        <end position="86"/>
    </location>
</feature>
<comment type="caution">
    <text evidence="3">The sequence shown here is derived from an EMBL/GenBank/DDBJ whole genome shotgun (WGS) entry which is preliminary data.</text>
</comment>
<keyword evidence="1" id="KW-0472">Membrane</keyword>
<accession>A0ABN7XPY9</accession>
<name>A0ABN7XPY9_GIGMA</name>
<keyword evidence="1" id="KW-0812">Transmembrane</keyword>
<organism evidence="3 4">
    <name type="scientific">Gigaspora margarita</name>
    <dbReference type="NCBI Taxonomy" id="4874"/>
    <lineage>
        <taxon>Eukaryota</taxon>
        <taxon>Fungi</taxon>
        <taxon>Fungi incertae sedis</taxon>
        <taxon>Mucoromycota</taxon>
        <taxon>Glomeromycotina</taxon>
        <taxon>Glomeromycetes</taxon>
        <taxon>Diversisporales</taxon>
        <taxon>Gigasporaceae</taxon>
        <taxon>Gigaspora</taxon>
    </lineage>
</organism>
<evidence type="ECO:0000256" key="1">
    <source>
        <dbReference type="SAM" id="Phobius"/>
    </source>
</evidence>
<dbReference type="InterPro" id="IPR018827">
    <property type="entry name" value="YTP1_C"/>
</dbReference>
<gene>
    <name evidence="3" type="ORF">GMARGA_LOCUS45212</name>
</gene>
<dbReference type="PANTHER" id="PTHR31685:SF2">
    <property type="entry name" value="PROTEIN YTP1"/>
    <property type="match status" value="1"/>
</dbReference>
<proteinExistence type="predicted"/>
<keyword evidence="4" id="KW-1185">Reference proteome</keyword>
<keyword evidence="1" id="KW-1133">Transmembrane helix</keyword>
<dbReference type="Proteomes" id="UP000789901">
    <property type="component" value="Unassembled WGS sequence"/>
</dbReference>
<dbReference type="Pfam" id="PF10355">
    <property type="entry name" value="Ytp1"/>
    <property type="match status" value="1"/>
</dbReference>
<feature type="non-terminal residue" evidence="3">
    <location>
        <position position="1"/>
    </location>
</feature>
<dbReference type="PANTHER" id="PTHR31685">
    <property type="entry name" value="INTEGRAL MEMBRANE PROTEIN (AFU_ORTHOLOGUE AFUA_6G12730)-RELATED"/>
    <property type="match status" value="1"/>
</dbReference>
<evidence type="ECO:0000313" key="4">
    <source>
        <dbReference type="Proteomes" id="UP000789901"/>
    </source>
</evidence>
<sequence length="87" mass="9935">GENVGQCLAHFIMGSSFIGYGIFLILMLRLASGWLQRKGKSQDYYDSWIIMAWGFVNTFTEHRGNVWSHRDLQHTSLGILWWAGGTV</sequence>
<protein>
    <submittedName>
        <fullName evidence="3">38654_t:CDS:1</fullName>
    </submittedName>
</protein>
<feature type="transmembrane region" description="Helical" evidence="1">
    <location>
        <begin position="12"/>
        <end position="31"/>
    </location>
</feature>
<evidence type="ECO:0000313" key="3">
    <source>
        <dbReference type="EMBL" id="CAG8856391.1"/>
    </source>
</evidence>
<feature type="non-terminal residue" evidence="3">
    <location>
        <position position="87"/>
    </location>
</feature>
<evidence type="ECO:0000259" key="2">
    <source>
        <dbReference type="Pfam" id="PF10355"/>
    </source>
</evidence>
<dbReference type="EMBL" id="CAJVQB010159576">
    <property type="protein sequence ID" value="CAG8856391.1"/>
    <property type="molecule type" value="Genomic_DNA"/>
</dbReference>